<feature type="transmembrane region" description="Helical" evidence="6">
    <location>
        <begin position="230"/>
        <end position="252"/>
    </location>
</feature>
<dbReference type="PANTHER" id="PTHR32322">
    <property type="entry name" value="INNER MEMBRANE TRANSPORTER"/>
    <property type="match status" value="1"/>
</dbReference>
<feature type="transmembrane region" description="Helical" evidence="6">
    <location>
        <begin position="289"/>
        <end position="307"/>
    </location>
</feature>
<feature type="transmembrane region" description="Helical" evidence="6">
    <location>
        <begin position="198"/>
        <end position="218"/>
    </location>
</feature>
<evidence type="ECO:0000256" key="1">
    <source>
        <dbReference type="ARBA" id="ARBA00004141"/>
    </source>
</evidence>
<comment type="similarity">
    <text evidence="2">Belongs to the EamA transporter family.</text>
</comment>
<evidence type="ECO:0000256" key="2">
    <source>
        <dbReference type="ARBA" id="ARBA00007362"/>
    </source>
</evidence>
<dbReference type="SUPFAM" id="SSF103481">
    <property type="entry name" value="Multidrug resistance efflux transporter EmrE"/>
    <property type="match status" value="1"/>
</dbReference>
<evidence type="ECO:0000256" key="6">
    <source>
        <dbReference type="SAM" id="Phobius"/>
    </source>
</evidence>
<evidence type="ECO:0000256" key="3">
    <source>
        <dbReference type="ARBA" id="ARBA00022692"/>
    </source>
</evidence>
<dbReference type="GO" id="GO:0016020">
    <property type="term" value="C:membrane"/>
    <property type="evidence" value="ECO:0007669"/>
    <property type="project" value="UniProtKB-SubCell"/>
</dbReference>
<evidence type="ECO:0000256" key="5">
    <source>
        <dbReference type="ARBA" id="ARBA00023136"/>
    </source>
</evidence>
<organism evidence="8 9">
    <name type="scientific">Actinosynnema pretiosum subsp. pretiosum</name>
    <dbReference type="NCBI Taxonomy" id="103721"/>
    <lineage>
        <taxon>Bacteria</taxon>
        <taxon>Bacillati</taxon>
        <taxon>Actinomycetota</taxon>
        <taxon>Actinomycetes</taxon>
        <taxon>Pseudonocardiales</taxon>
        <taxon>Pseudonocardiaceae</taxon>
        <taxon>Actinosynnema</taxon>
    </lineage>
</organism>
<proteinExistence type="inferred from homology"/>
<dbReference type="AlphaFoldDB" id="A0AA45R411"/>
<feature type="transmembrane region" description="Helical" evidence="6">
    <location>
        <begin position="259"/>
        <end position="283"/>
    </location>
</feature>
<keyword evidence="4 6" id="KW-1133">Transmembrane helix</keyword>
<sequence length="329" mass="34140">MSTPNPSILVGVLSGVGANLLWGLAFLMPVLLPDSDSVALALGRYLVYGLVSVGIALATRGAGMRGLDRGVWLTAALFAFAGHLGYYFFLVQGITHTGAPITTVIIGTLPVTVAVTGNLVRREFPFSRLLLPLGFIVVGLVLVNLVEVDWDTALGDRSGLNWVIGIGSALVALALWTSYAVANASFLRRHPEISPTGWSTLMGVCTLGLSLLALPVAALSGGVRVGSGDALLPLVAGSVVLGVLVSWVGTVLWNRSSGLVPISIAGQLVVIQVVAGLVYVFAWDGRVPPLPELAGIALIIGGVLLAIQRTRRTAPPKEGSLVDEAELTS</sequence>
<dbReference type="Proteomes" id="UP000677152">
    <property type="component" value="Chromosome"/>
</dbReference>
<protein>
    <submittedName>
        <fullName evidence="8">DMT family transporter</fullName>
    </submittedName>
</protein>
<evidence type="ECO:0000259" key="7">
    <source>
        <dbReference type="Pfam" id="PF00892"/>
    </source>
</evidence>
<feature type="domain" description="EamA" evidence="7">
    <location>
        <begin position="10"/>
        <end position="144"/>
    </location>
</feature>
<comment type="subcellular location">
    <subcellularLocation>
        <location evidence="1">Membrane</location>
        <topology evidence="1">Multi-pass membrane protein</topology>
    </subcellularLocation>
</comment>
<name>A0AA45R411_9PSEU</name>
<dbReference type="EMBL" id="CP073249">
    <property type="protein sequence ID" value="QUF04411.1"/>
    <property type="molecule type" value="Genomic_DNA"/>
</dbReference>
<dbReference type="InterPro" id="IPR050638">
    <property type="entry name" value="AA-Vitamin_Transporters"/>
</dbReference>
<feature type="transmembrane region" description="Helical" evidence="6">
    <location>
        <begin position="160"/>
        <end position="186"/>
    </location>
</feature>
<evidence type="ECO:0000256" key="4">
    <source>
        <dbReference type="ARBA" id="ARBA00022989"/>
    </source>
</evidence>
<accession>A0AA45R411</accession>
<keyword evidence="5 6" id="KW-0472">Membrane</keyword>
<gene>
    <name evidence="8" type="ORF">KCV87_34785</name>
</gene>
<evidence type="ECO:0000313" key="8">
    <source>
        <dbReference type="EMBL" id="QUF04411.1"/>
    </source>
</evidence>
<keyword evidence="3 6" id="KW-0812">Transmembrane</keyword>
<dbReference type="Pfam" id="PF00892">
    <property type="entry name" value="EamA"/>
    <property type="match status" value="1"/>
</dbReference>
<feature type="transmembrane region" description="Helical" evidence="6">
    <location>
        <begin position="129"/>
        <end position="148"/>
    </location>
</feature>
<dbReference type="InterPro" id="IPR037185">
    <property type="entry name" value="EmrE-like"/>
</dbReference>
<dbReference type="PANTHER" id="PTHR32322:SF2">
    <property type="entry name" value="EAMA DOMAIN-CONTAINING PROTEIN"/>
    <property type="match status" value="1"/>
</dbReference>
<feature type="transmembrane region" description="Helical" evidence="6">
    <location>
        <begin position="70"/>
        <end position="89"/>
    </location>
</feature>
<dbReference type="InterPro" id="IPR000620">
    <property type="entry name" value="EamA_dom"/>
</dbReference>
<reference evidence="8" key="1">
    <citation type="submission" date="2021-04" db="EMBL/GenBank/DDBJ databases">
        <title>Genomic sequence of Actinosynnema pretiosum subsp. pretiosum ATCC 31280 (C-14919).</title>
        <authorList>
            <person name="Bai L."/>
            <person name="Wang X."/>
            <person name="Xiao Y."/>
        </authorList>
    </citation>
    <scope>NUCLEOTIDE SEQUENCE</scope>
    <source>
        <strain evidence="8">ATCC 31280</strain>
    </source>
</reference>
<feature type="transmembrane region" description="Helical" evidence="6">
    <location>
        <begin position="7"/>
        <end position="32"/>
    </location>
</feature>
<feature type="transmembrane region" description="Helical" evidence="6">
    <location>
        <begin position="38"/>
        <end position="58"/>
    </location>
</feature>
<feature type="transmembrane region" description="Helical" evidence="6">
    <location>
        <begin position="101"/>
        <end position="120"/>
    </location>
</feature>
<evidence type="ECO:0000313" key="9">
    <source>
        <dbReference type="Proteomes" id="UP000677152"/>
    </source>
</evidence>